<accession>A0AAD7QRE7</accession>
<dbReference type="PANTHER" id="PTHR46118:SF4">
    <property type="entry name" value="PROTEIN ABHD11"/>
    <property type="match status" value="1"/>
</dbReference>
<sequence>MSLFQTSIHNARSLLASSRYTVNPPRFTCACPYSTSLFRQVDSNQQPIRMEYLQFDPPSPGSEKDSNIAPIVVLHGLLGSKQNNRSVCRRFAKELATTVYALDLRNHGDSPHSRTHDYKSLALDVEYFIDEKIKRPSVVLGHSMGAKTAMAIALRRPDIVDSLIAVDNAPIDAALGIDIPKYVQALRSIEKMGLRSMKDAFEVLGKYEKSVDIRNFLLTNAKFKSDGTIGFRVPLDTLARALDHIAEFPFNSQSDRFVGPALFIRGSRSHYVPDEAIPTIGRFFPNFVLKDIDAGHWVISERTTEFVMHVEEFLRTPHE</sequence>
<comment type="caution">
    <text evidence="4">The sequence shown here is derived from an EMBL/GenBank/DDBJ whole genome shotgun (WGS) entry which is preliminary data.</text>
</comment>
<protein>
    <submittedName>
        <fullName evidence="4">Alpha/Beta hydrolase protein</fullName>
    </submittedName>
</protein>
<reference evidence="4" key="1">
    <citation type="submission" date="2023-03" db="EMBL/GenBank/DDBJ databases">
        <title>Near-Complete genome sequence of Lipomyces tetrasporous NRRL Y-64009, an oleaginous yeast capable of growing on lignocellulosic hydrolysates.</title>
        <authorList>
            <consortium name="Lawrence Berkeley National Laboratory"/>
            <person name="Jagtap S.S."/>
            <person name="Liu J.-J."/>
            <person name="Walukiewicz H.E."/>
            <person name="Pangilinan J."/>
            <person name="Lipzen A."/>
            <person name="Ahrendt S."/>
            <person name="Koriabine M."/>
            <person name="Cobaugh K."/>
            <person name="Salamov A."/>
            <person name="Yoshinaga Y."/>
            <person name="Ng V."/>
            <person name="Daum C."/>
            <person name="Grigoriev I.V."/>
            <person name="Slininger P.J."/>
            <person name="Dien B.S."/>
            <person name="Jin Y.-S."/>
            <person name="Rao C.V."/>
        </authorList>
    </citation>
    <scope>NUCLEOTIDE SEQUENCE</scope>
    <source>
        <strain evidence="4">NRRL Y-64009</strain>
    </source>
</reference>
<feature type="domain" description="AB hydrolase-1" evidence="3">
    <location>
        <begin position="70"/>
        <end position="301"/>
    </location>
</feature>
<evidence type="ECO:0000259" key="3">
    <source>
        <dbReference type="Pfam" id="PF00561"/>
    </source>
</evidence>
<proteinExistence type="inferred from homology"/>
<comment type="similarity">
    <text evidence="1">Belongs to the AB hydrolase superfamily.</text>
</comment>
<dbReference type="AlphaFoldDB" id="A0AAD7QRE7"/>
<dbReference type="GO" id="GO:0005739">
    <property type="term" value="C:mitochondrion"/>
    <property type="evidence" value="ECO:0007669"/>
    <property type="project" value="TreeGrafter"/>
</dbReference>
<dbReference type="InterPro" id="IPR000073">
    <property type="entry name" value="AB_hydrolase_1"/>
</dbReference>
<name>A0AAD7QRE7_9ASCO</name>
<evidence type="ECO:0000313" key="5">
    <source>
        <dbReference type="Proteomes" id="UP001217417"/>
    </source>
</evidence>
<dbReference type="GO" id="GO:0052689">
    <property type="term" value="F:carboxylic ester hydrolase activity"/>
    <property type="evidence" value="ECO:0007669"/>
    <property type="project" value="TreeGrafter"/>
</dbReference>
<dbReference type="GeneID" id="80884850"/>
<gene>
    <name evidence="4" type="ORF">POJ06DRAFT_276370</name>
</gene>
<dbReference type="SUPFAM" id="SSF53474">
    <property type="entry name" value="alpha/beta-Hydrolases"/>
    <property type="match status" value="1"/>
</dbReference>
<dbReference type="Proteomes" id="UP001217417">
    <property type="component" value="Unassembled WGS sequence"/>
</dbReference>
<evidence type="ECO:0000313" key="4">
    <source>
        <dbReference type="EMBL" id="KAJ8100078.1"/>
    </source>
</evidence>
<dbReference type="PANTHER" id="PTHR46118">
    <property type="entry name" value="PROTEIN ABHD11"/>
    <property type="match status" value="1"/>
</dbReference>
<dbReference type="RefSeq" id="XP_056043528.1">
    <property type="nucleotide sequence ID" value="XM_056189684.1"/>
</dbReference>
<dbReference type="Pfam" id="PF00561">
    <property type="entry name" value="Abhydrolase_1"/>
    <property type="match status" value="1"/>
</dbReference>
<evidence type="ECO:0000256" key="2">
    <source>
        <dbReference type="ARBA" id="ARBA00022801"/>
    </source>
</evidence>
<dbReference type="Gene3D" id="3.40.50.1820">
    <property type="entry name" value="alpha/beta hydrolase"/>
    <property type="match status" value="1"/>
</dbReference>
<evidence type="ECO:0000256" key="1">
    <source>
        <dbReference type="ARBA" id="ARBA00008645"/>
    </source>
</evidence>
<dbReference type="EMBL" id="JARPMG010000006">
    <property type="protein sequence ID" value="KAJ8100078.1"/>
    <property type="molecule type" value="Genomic_DNA"/>
</dbReference>
<keyword evidence="2 4" id="KW-0378">Hydrolase</keyword>
<organism evidence="4 5">
    <name type="scientific">Lipomyces tetrasporus</name>
    <dbReference type="NCBI Taxonomy" id="54092"/>
    <lineage>
        <taxon>Eukaryota</taxon>
        <taxon>Fungi</taxon>
        <taxon>Dikarya</taxon>
        <taxon>Ascomycota</taxon>
        <taxon>Saccharomycotina</taxon>
        <taxon>Lipomycetes</taxon>
        <taxon>Lipomycetales</taxon>
        <taxon>Lipomycetaceae</taxon>
        <taxon>Lipomyces</taxon>
    </lineage>
</organism>
<dbReference type="InterPro" id="IPR029058">
    <property type="entry name" value="AB_hydrolase_fold"/>
</dbReference>
<keyword evidence="5" id="KW-1185">Reference proteome</keyword>